<name>A0ABR2M2J4_9ASPA</name>
<dbReference type="Proteomes" id="UP001412067">
    <property type="component" value="Unassembled WGS sequence"/>
</dbReference>
<dbReference type="PANTHER" id="PTHR42898:SF6">
    <property type="entry name" value="NADP-DEPENDENT MANNITOL DEHYDROGENASE"/>
    <property type="match status" value="1"/>
</dbReference>
<dbReference type="InterPro" id="IPR036291">
    <property type="entry name" value="NAD(P)-bd_dom_sf"/>
</dbReference>
<evidence type="ECO:0000313" key="3">
    <source>
        <dbReference type="EMBL" id="KAK8958302.1"/>
    </source>
</evidence>
<evidence type="ECO:0000313" key="4">
    <source>
        <dbReference type="Proteomes" id="UP001412067"/>
    </source>
</evidence>
<dbReference type="Pfam" id="PF13561">
    <property type="entry name" value="adh_short_C2"/>
    <property type="match status" value="1"/>
</dbReference>
<keyword evidence="4" id="KW-1185">Reference proteome</keyword>
<dbReference type="InterPro" id="IPR002347">
    <property type="entry name" value="SDR_fam"/>
</dbReference>
<dbReference type="Gene3D" id="3.40.50.720">
    <property type="entry name" value="NAD(P)-binding Rossmann-like Domain"/>
    <property type="match status" value="1"/>
</dbReference>
<dbReference type="PRINTS" id="PR00081">
    <property type="entry name" value="GDHRDH"/>
</dbReference>
<dbReference type="InterPro" id="IPR045000">
    <property type="entry name" value="TR"/>
</dbReference>
<dbReference type="PANTHER" id="PTHR42898">
    <property type="entry name" value="TROPINONE REDUCTASE"/>
    <property type="match status" value="1"/>
</dbReference>
<evidence type="ECO:0000256" key="2">
    <source>
        <dbReference type="ARBA" id="ARBA00023002"/>
    </source>
</evidence>
<keyword evidence="1" id="KW-0521">NADP</keyword>
<reference evidence="3 4" key="1">
    <citation type="journal article" date="2022" name="Nat. Plants">
        <title>Genomes of leafy and leafless Platanthera orchids illuminate the evolution of mycoheterotrophy.</title>
        <authorList>
            <person name="Li M.H."/>
            <person name="Liu K.W."/>
            <person name="Li Z."/>
            <person name="Lu H.C."/>
            <person name="Ye Q.L."/>
            <person name="Zhang D."/>
            <person name="Wang J.Y."/>
            <person name="Li Y.F."/>
            <person name="Zhong Z.M."/>
            <person name="Liu X."/>
            <person name="Yu X."/>
            <person name="Liu D.K."/>
            <person name="Tu X.D."/>
            <person name="Liu B."/>
            <person name="Hao Y."/>
            <person name="Liao X.Y."/>
            <person name="Jiang Y.T."/>
            <person name="Sun W.H."/>
            <person name="Chen J."/>
            <person name="Chen Y.Q."/>
            <person name="Ai Y."/>
            <person name="Zhai J.W."/>
            <person name="Wu S.S."/>
            <person name="Zhou Z."/>
            <person name="Hsiao Y.Y."/>
            <person name="Wu W.L."/>
            <person name="Chen Y.Y."/>
            <person name="Lin Y.F."/>
            <person name="Hsu J.L."/>
            <person name="Li C.Y."/>
            <person name="Wang Z.W."/>
            <person name="Zhao X."/>
            <person name="Zhong W.Y."/>
            <person name="Ma X.K."/>
            <person name="Ma L."/>
            <person name="Huang J."/>
            <person name="Chen G.Z."/>
            <person name="Huang M.Z."/>
            <person name="Huang L."/>
            <person name="Peng D.H."/>
            <person name="Luo Y.B."/>
            <person name="Zou S.Q."/>
            <person name="Chen S.P."/>
            <person name="Lan S."/>
            <person name="Tsai W.C."/>
            <person name="Van de Peer Y."/>
            <person name="Liu Z.J."/>
        </authorList>
    </citation>
    <scope>NUCLEOTIDE SEQUENCE [LARGE SCALE GENOMIC DNA]</scope>
    <source>
        <strain evidence="3">Lor288</strain>
    </source>
</reference>
<sequence length="148" mass="15902">MSTNFESVFHLSQLAHPLLKATDAAAIVHISSLGSLVACPSSSLYAATKGHHISGAINRLTRNFAFEWAEDGTRVNCIAPGYTLTQMLESKYMSKNEEAVKILSPRVPLKRMAKPLEVATAVAFLCMRASSYITGQVIVVDGGVTMSS</sequence>
<gene>
    <name evidence="3" type="ORF">KSP40_PGU022073</name>
</gene>
<protein>
    <recommendedName>
        <fullName evidence="5">Tropinone reductase-like protein</fullName>
    </recommendedName>
</protein>
<comment type="caution">
    <text evidence="3">The sequence shown here is derived from an EMBL/GenBank/DDBJ whole genome shotgun (WGS) entry which is preliminary data.</text>
</comment>
<accession>A0ABR2M2J4</accession>
<evidence type="ECO:0008006" key="5">
    <source>
        <dbReference type="Google" id="ProtNLM"/>
    </source>
</evidence>
<evidence type="ECO:0000256" key="1">
    <source>
        <dbReference type="ARBA" id="ARBA00022857"/>
    </source>
</evidence>
<keyword evidence="2" id="KW-0560">Oxidoreductase</keyword>
<proteinExistence type="predicted"/>
<organism evidence="3 4">
    <name type="scientific">Platanthera guangdongensis</name>
    <dbReference type="NCBI Taxonomy" id="2320717"/>
    <lineage>
        <taxon>Eukaryota</taxon>
        <taxon>Viridiplantae</taxon>
        <taxon>Streptophyta</taxon>
        <taxon>Embryophyta</taxon>
        <taxon>Tracheophyta</taxon>
        <taxon>Spermatophyta</taxon>
        <taxon>Magnoliopsida</taxon>
        <taxon>Liliopsida</taxon>
        <taxon>Asparagales</taxon>
        <taxon>Orchidaceae</taxon>
        <taxon>Orchidoideae</taxon>
        <taxon>Orchideae</taxon>
        <taxon>Orchidinae</taxon>
        <taxon>Platanthera</taxon>
    </lineage>
</organism>
<dbReference type="EMBL" id="JBBWWR010000012">
    <property type="protein sequence ID" value="KAK8958302.1"/>
    <property type="molecule type" value="Genomic_DNA"/>
</dbReference>
<dbReference type="SUPFAM" id="SSF51735">
    <property type="entry name" value="NAD(P)-binding Rossmann-fold domains"/>
    <property type="match status" value="1"/>
</dbReference>